<dbReference type="GO" id="GO:0006113">
    <property type="term" value="P:fermentation"/>
    <property type="evidence" value="ECO:0007669"/>
    <property type="project" value="InterPro"/>
</dbReference>
<name>C5MGQ1_CANTT</name>
<dbReference type="RefSeq" id="XP_002550957.1">
    <property type="nucleotide sequence ID" value="XM_002550911.1"/>
</dbReference>
<dbReference type="GO" id="GO:0016020">
    <property type="term" value="C:membrane"/>
    <property type="evidence" value="ECO:0007669"/>
    <property type="project" value="InterPro"/>
</dbReference>
<feature type="domain" description="Csf1 N-terminal" evidence="3">
    <location>
        <begin position="37"/>
        <end position="802"/>
    </location>
</feature>
<feature type="transmembrane region" description="Helical" evidence="2">
    <location>
        <begin position="20"/>
        <end position="39"/>
    </location>
</feature>
<evidence type="ECO:0000256" key="2">
    <source>
        <dbReference type="SAM" id="Phobius"/>
    </source>
</evidence>
<protein>
    <recommendedName>
        <fullName evidence="7">Protein CSF1</fullName>
    </recommendedName>
</protein>
<reference evidence="5 6" key="1">
    <citation type="journal article" date="2009" name="Nature">
        <title>Evolution of pathogenicity and sexual reproduction in eight Candida genomes.</title>
        <authorList>
            <person name="Butler G."/>
            <person name="Rasmussen M.D."/>
            <person name="Lin M.F."/>
            <person name="Santos M.A."/>
            <person name="Sakthikumar S."/>
            <person name="Munro C.A."/>
            <person name="Rheinbay E."/>
            <person name="Grabherr M."/>
            <person name="Forche A."/>
            <person name="Reedy J.L."/>
            <person name="Agrafioti I."/>
            <person name="Arnaud M.B."/>
            <person name="Bates S."/>
            <person name="Brown A.J."/>
            <person name="Brunke S."/>
            <person name="Costanzo M.C."/>
            <person name="Fitzpatrick D.A."/>
            <person name="de Groot P.W."/>
            <person name="Harris D."/>
            <person name="Hoyer L.L."/>
            <person name="Hube B."/>
            <person name="Klis F.M."/>
            <person name="Kodira C."/>
            <person name="Lennard N."/>
            <person name="Logue M.E."/>
            <person name="Martin R."/>
            <person name="Neiman A.M."/>
            <person name="Nikolaou E."/>
            <person name="Quail M.A."/>
            <person name="Quinn J."/>
            <person name="Santos M.C."/>
            <person name="Schmitzberger F.F."/>
            <person name="Sherlock G."/>
            <person name="Shah P."/>
            <person name="Silverstein K.A."/>
            <person name="Skrzypek M.S."/>
            <person name="Soll D."/>
            <person name="Staggs R."/>
            <person name="Stansfield I."/>
            <person name="Stumpf M.P."/>
            <person name="Sudbery P.E."/>
            <person name="Srikantha T."/>
            <person name="Zeng Q."/>
            <person name="Berman J."/>
            <person name="Berriman M."/>
            <person name="Heitman J."/>
            <person name="Gow N.A."/>
            <person name="Lorenz M.C."/>
            <person name="Birren B.W."/>
            <person name="Kellis M."/>
            <person name="Cuomo C.A."/>
        </authorList>
    </citation>
    <scope>NUCLEOTIDE SEQUENCE [LARGE SCALE GENOMIC DNA]</scope>
    <source>
        <strain evidence="6">ATCC MYA-3404 / T1</strain>
    </source>
</reference>
<dbReference type="PANTHER" id="PTHR32085:SF3">
    <property type="entry name" value="PROTEIN CSF1"/>
    <property type="match status" value="1"/>
</dbReference>
<keyword evidence="2" id="KW-1133">Transmembrane helix</keyword>
<dbReference type="PANTHER" id="PTHR32085">
    <property type="entry name" value="PROTEIN CSF1"/>
    <property type="match status" value="1"/>
</dbReference>
<evidence type="ECO:0000313" key="6">
    <source>
        <dbReference type="Proteomes" id="UP000002037"/>
    </source>
</evidence>
<keyword evidence="2" id="KW-0472">Membrane</keyword>
<dbReference type="HOGENOM" id="CLU_000126_1_0_1"/>
<evidence type="ECO:0000259" key="3">
    <source>
        <dbReference type="Pfam" id="PF21678"/>
    </source>
</evidence>
<feature type="region of interest" description="Disordered" evidence="1">
    <location>
        <begin position="195"/>
        <end position="214"/>
    </location>
</feature>
<dbReference type="eggNOG" id="KOG3596">
    <property type="taxonomic scope" value="Eukaryota"/>
</dbReference>
<evidence type="ECO:0000259" key="4">
    <source>
        <dbReference type="Pfam" id="PF25038"/>
    </source>
</evidence>
<evidence type="ECO:0000313" key="5">
    <source>
        <dbReference type="EMBL" id="EER30803.1"/>
    </source>
</evidence>
<keyword evidence="2" id="KW-0812">Transmembrane</keyword>
<dbReference type="InterPro" id="IPR048636">
    <property type="entry name" value="Csf1_N"/>
</dbReference>
<dbReference type="InterPro" id="IPR056779">
    <property type="entry name" value="Csf1_C"/>
</dbReference>
<dbReference type="EMBL" id="GG692402">
    <property type="protein sequence ID" value="EER30803.1"/>
    <property type="molecule type" value="Genomic_DNA"/>
</dbReference>
<dbReference type="Pfam" id="PF25038">
    <property type="entry name" value="Csf1_C"/>
    <property type="match status" value="1"/>
</dbReference>
<evidence type="ECO:0000256" key="1">
    <source>
        <dbReference type="SAM" id="MobiDB-lite"/>
    </source>
</evidence>
<feature type="compositionally biased region" description="Polar residues" evidence="1">
    <location>
        <begin position="199"/>
        <end position="209"/>
    </location>
</feature>
<proteinExistence type="predicted"/>
<feature type="domain" description="Csf1 N-terminal" evidence="3">
    <location>
        <begin position="1252"/>
        <end position="1508"/>
    </location>
</feature>
<feature type="region of interest" description="Disordered" evidence="1">
    <location>
        <begin position="2026"/>
        <end position="2045"/>
    </location>
</feature>
<dbReference type="Pfam" id="PF21678">
    <property type="entry name" value="Csf1_N"/>
    <property type="match status" value="3"/>
</dbReference>
<dbReference type="Proteomes" id="UP000002037">
    <property type="component" value="Unassembled WGS sequence"/>
</dbReference>
<evidence type="ECO:0008006" key="7">
    <source>
        <dbReference type="Google" id="ProtNLM"/>
    </source>
</evidence>
<dbReference type="GeneID" id="8299574"/>
<sequence length="2987" mass="340450">MAFESQFITVTSTSTIKVSFWIYLVDWVLALLLGLGFVFYFHRLLGFLFSALFKIFIWRQYKVNINIESLKVSPLGGRLFVKNLTIVTADSTVSILNLTFTWRYWLFKMNRLSNYFYETDYEAPELSQKQNLKSPTRFLLSIDGLEVFMYNRTFAYDNIIDILEKGNDASSGDEKTDQESSSFSYDIKNGHLRFRNKKASPNSTSSLDESMNKDIPQDKGSTSLVLLLQILPIGIRIKRGAVVIGNSTTPSILVASYKAANGTVDVAKSPNSADPYRLLYDLALDNFQLWMRPNINYEKYRYGVEAHKEDNIKTTEDVNQITHMRKYRSWFQFQRAAKNLHRLYYRLLRKERPEETEKENDIHWRGLRRYVGDAQDDSDMFVLLSSDDQYAKYSLILDSVSTRIIYYYDSPGMQPQEVSPRTLLPPEHGVEIEISMGTIHYGPWTDRQRVPIQNMLFPPIARDSEPTRGFLSPGTKRDFSGFRVTMIVKDEVIIRVPTREPSKDKELLKSTNSVDHSKSSRPFGWLEIKAGEGSNIGMFSSYIADENGFPNIMKVVLNEPEIRSSVNHDVLFIADSHELNGNIGFPLAWNGKCTWDFNQVSLNPRLFFLREHTMLFSDLFTDFGSGDPQPYEYFRPFVYNINWKFLNYKIFLNVNDANIVDNPLDFDNNKYLSFQGEELVCDLNLPMNGVFSKSSTIKFNINTPHFDLILDTPPWHTVNAFLKESNVVGRSNYFIVDGEYTFFGGVEVNTSDHVEIRCIGDEVSLKFYGFVIRYLFTLKDNYFGDHIHFKTFEEYTSEINSDAQSQEEQSIKEPNYWKMIKTENDMDVIITFQVRSGLVLLPYHTYSCQSHIGLNFDMLDVDMRFFNYYMDMQVDFSPISAVFVENYYSREDPLLSVNEYVKLYFNTKADMCVDGFSVHSHRMFGAPPDELTFYCKWDFSCGDWLIDSHPMFVKAVVNGIANFGVGFSDVENALGVAFPPAFDAANFSFQCPNFTFQLRPDAQSCVEIHMGDFLLSLNDMTNRRYSSRLAVSIPTITMKVFKGERLTAYMNTSLVFTNICQKVDMLERRRKAQEHVRNSDAPFHRTPFILLDEYRDDFYYESKGCFLTPASLPHAAMPLTEETFRNSKNLKFDFDADSISSDSDYVFTGKMPPTNDYNEEDFTPSYPVESDTEYDNLIFELGDVEAFCSPKAVEVISGLLQSMEDYSINTIMDEINVRTVNLLKGLIKSTKSVKNFRVVNHEIKVKFGDFDVADSRELMQMVKKQNTITLQIFDLSVALSENVNKSVVNGAISNEEELSLALHIKDLIVSASQPFEFNAAALFNIQEIEYWMEQKQDTLTGSANIESVNISFDDQQMEWLSGYIRNMADTIEDINAGRDVITRKINASACLVHALTLASVDYYIDHDPDVLTRPAYILRAKKEHIRFFDSWKVMARLRHIINNISPDWRREADALLKSKKYHLPDDALDEVWEVFSQWRTWEANQQERKAMFNRIFSKKVVDKDIEKLQLQFILGQIVIKLVSESTTDYLSLQRFSTTVTSRSKDEESYGIKNLDVIIGLGEYDSSLSTLSFDKIKLLETFNKKHSADKQKKNSVSKAYHSINIGIAVNIESVRQQILLPSVVVDVQANNLTSISTFREEMRRVSNCLLLENLELNVWGSSNHIYSQSMTGTSWVIAKTRAFEQDFYKVDFEFQKIGVHLLDKDSQFPFVLETILAQDVPYIKNIFNITEPEHHEVSKKRSFNYSGSIYVKIVVQEFNWSVAVLDPFFIGGTSIGCSFGVTKVGEGYKVDTKHLKGKCNVDVAHHNVLEVETSDFVNNIEIETWDELILLSLDSCLGYAKAFCPSLVATVDLVSVNLPRLEKKIEEFKSLLENKEPRVEEVKQDKQKGKDIVFKLNFSNDYVGISTFINKAKVSFEIESTTAVVNNVSEIRTKSNELITTVVPLFGELSIPAARLSILEKSIPIGLSNLIDVNFAVRLLSAEMLGELQTLQFESQYCRICLSEPMLFKLLKIADEIGKVISKTTTSATVSSTSPPPPQEKKDDLESSSKISDLIFTRIATFQCLAYNFCLGWLFTDKSKEYPGIIMGAERFFATTEPNLGKFTLMEAYLSVANGNRTSNFYSTSSEKSNLNRAYLPNLQFIYLIDHGPNGKHLRMSMHGDELDVKFLSTSVVIFDKLVKSASKVQSYLERRASPIYQELDKEPTKPGESTPLFKNSFDSIEYISTYAGSNVLIYRLPDDESEDTPSLFLHSPAVKMAFKFTNNKKHKKKNSLMGEILATSSDNTLYPQCVPVIVDLVSGMKGLMRKSKKSSTEIVIVEEQTKNNDFIRNLLDDTNIHFGVRIEKQGLSLSCEPTAKVAAVVGLDGIFIQVNTTQSQIPAISVSLLVDSVSVLLQHIYSRDISASAAITGILFTSTVEFEKVVTLFSSGSISDADAYINMKQYQDVDLFKDIWFPKEYSEVYSSFVNSQSEVDSSKQIKESPSHESLNQLALAQNKNISSRFKEVSDTYAFPWVVTFVVSNIGIRVDFGQSLGNFKLVIGNFWAVSKKSMEWSQDLKTGIDEIALSSVGRLGGHVSIKNINLHTAISWRLDSGVTLDVPLILVSGGLEKFQLKMSFDDHVIAIGNFEEFSMDIYNKKSEIAIAKDHLFVTTKFKTAEIYITSLTASNFVDIHNTISRMVQDNKRSYRETLRDSSKGTSVGKTIKKKTFSENAILETVKKLETRIHVSAGNVLIHVYPSAISDNKVLVINLDESRVKFQQNEYSSGISNELDLKFNDLKVSLSSITPLQESFIVDAPVTELTDQARKASGGTIFVFPSFRISMRTFQKYNSNLIEYMFQSTFNGTVDIRWNLGSVNFIREMYSIHSKALESRMEYRRKMQPFDEGREMLSKSILEQQLNAEDTTQEIDDAIKETIEKVEKSSKYRYVALAPPIIEAPQLKELGNATPPLEWFGLHRNKLPHVTHQFAIVSLQKLIHEIESEYSKMLGKA</sequence>
<keyword evidence="6" id="KW-1185">Reference proteome</keyword>
<dbReference type="VEuPathDB" id="FungiDB:CTRG_05255"/>
<dbReference type="KEGG" id="ctp:CTRG_05255"/>
<dbReference type="OrthoDB" id="10051416at2759"/>
<dbReference type="InterPro" id="IPR029636">
    <property type="entry name" value="Csf1"/>
</dbReference>
<gene>
    <name evidence="5" type="ORF">CTRG_05255</name>
</gene>
<feature type="domain" description="Csf1 C-terminal region" evidence="4">
    <location>
        <begin position="1938"/>
        <end position="2987"/>
    </location>
</feature>
<accession>C5MGQ1</accession>
<organism evidence="5 6">
    <name type="scientific">Candida tropicalis (strain ATCC MYA-3404 / T1)</name>
    <name type="common">Yeast</name>
    <dbReference type="NCBI Taxonomy" id="294747"/>
    <lineage>
        <taxon>Eukaryota</taxon>
        <taxon>Fungi</taxon>
        <taxon>Dikarya</taxon>
        <taxon>Ascomycota</taxon>
        <taxon>Saccharomycotina</taxon>
        <taxon>Pichiomycetes</taxon>
        <taxon>Debaryomycetaceae</taxon>
        <taxon>Candida/Lodderomyces clade</taxon>
        <taxon>Candida</taxon>
    </lineage>
</organism>
<feature type="domain" description="Csf1 N-terminal" evidence="3">
    <location>
        <begin position="820"/>
        <end position="1124"/>
    </location>
</feature>